<feature type="transmembrane region" description="Helical" evidence="3">
    <location>
        <begin position="2647"/>
        <end position="2664"/>
    </location>
</feature>
<proteinExistence type="predicted"/>
<dbReference type="InterPro" id="IPR050708">
    <property type="entry name" value="T6SS_VgrG/RHS"/>
</dbReference>
<feature type="coiled-coil region" evidence="1">
    <location>
        <begin position="3277"/>
        <end position="3304"/>
    </location>
</feature>
<feature type="transmembrane region" description="Helical" evidence="3">
    <location>
        <begin position="2773"/>
        <end position="2792"/>
    </location>
</feature>
<dbReference type="PANTHER" id="PTHR32305:SF15">
    <property type="entry name" value="PROTEIN RHSA-RELATED"/>
    <property type="match status" value="1"/>
</dbReference>
<dbReference type="PANTHER" id="PTHR32305">
    <property type="match status" value="1"/>
</dbReference>
<dbReference type="NCBIfam" id="TIGR03696">
    <property type="entry name" value="Rhs_assc_core"/>
    <property type="match status" value="1"/>
</dbReference>
<dbReference type="Pfam" id="PF15651">
    <property type="entry name" value="Tox-SGS"/>
    <property type="match status" value="1"/>
</dbReference>
<sequence length="3400" mass="386609">MLQILTKAVNHCHSSPVPSSKSYKLQSLGIQETVGSNDLIHHWKKNQKFSKMLRITEVKKSTVPLGSPIGKEASVKLFGNDFNGADIYLKYGRELLKLKPVGQNMGLQWNKTLFDTALNHPRQPWDVSKTGDKPVIFIVNQEKMISVDGNSQQNSDVDMGDLMLDDYKSENSTILLVNNLGKEVVVSMDDLSMLTSFVVGEKGNKFTLQQIPTTETQGLLRSVAGQDQTAQFVTVNSKKSFLYRLDGGNKKWQKISLTASSNAAMILKLKSNEVIHISPQGLSVYSITGQSTQFKFYCPLFSAIHGWSQMFTDTLRLMMIKGDQEAVIGTGPKGIEYFPVSSECKSYVVDESKGNDKEKMNAKHALVAAVSAESNNKFDVLGYYNGGMYVIKLQVEEAKQPSVKDSSVTPQPAKRFKATASQKVQILEGELGSKPTRWLRDTIDESSFKNIVDKLMGKVQFTIPLIDMQDRTGLPIKMVAYYEETDNEEMSVLGRYWTLGKDCIVLDHGNTVFEDKQEFYLVKDQMKIKLERDWSAGTGKAVFNMQGNKNVTFDYNGSEEKWEVGNGKLKYIYGIKGKGAVTVPAWSDWKGPSGEFDRSKEHVVQWNLIEIKSEFSDKIKIKYEYGKLDPKTNMMHLKRITDDDKTTIQFKYQDMQGVGQKQDSRDVKEHKFINNKFLESIEVDTSTYKQSLKITSKKVDNLYYLESINQDGDSDPVLRFDYNTDDQLKPRLSRIQLPSKSYLDFEYRNQPFPTNGFQQEVAKLSDLYSGSSYSLMITKESGETRLKVEQKDSSGWNYSLPKVTVYVESYGGKKIQNYQPFMHQNYFAVVVNYADGNSKIYIFNKDQTGVWKPEQSVLRQDVFNDKLFKYDFQEDYFVYYASGKLSLFSKKSENSEWSQLYHQISDPDMIVLLNRGAVYFKNDLMLLHWDQSNKPIQINLSAKGKKPNLKDLDTFFTRIDLQGSDPDNKEESQKEIDDYKKELTEQFNSNGLVMYNNLVAVRTAELSKLGTTSMKVFLYLLNKDYGVSSQSIIEVPGENLKTFNLTLDVFDEGKTTDPTNLDKYRFEFKEESDKYKLKFISATDKDGKETKPSKRNQDSIAMYERKMRIPLDFEKYMMQVNHDGIILGNQQIYHKNGVFTTKPMDRESLKLTKFNIPFGEYTSFRKDSEADEVKVCYQTQSSSCGTLSTNSARNVSVKYPYYLVAQRRNDVVVLPLKINSRGWEKQVVYPSEVLHGSTSHSVLVTTRMSDNATIIRPLKSLNNDNSVKVRLVVQEKLTTPHEEHLIKYEYGEPVLSAAEVLFRKTVVIPGGHKELTGYYEETTDLTTNEQTVRVMTSQNEVFDPEYVKRMHEMEDEQKKQQDQPQIDEDGTLFDATRSRPLLKTKPYAKSDRLIHYIGFEDYEDMGGWQFSDRNIRRNAFSATGRNYLKLQGGDQLIKNIQSVSYYEYFVASAWVRVLQEVTLGSPTNIIEIEISGKKIQGEIKENNGEWLYIEAITNTVAVPKMNDPRKVNLKVTLKPPGGSEIHVDHVRISPLSYDFEASVYDSQTGRTTALIHNNGQISYRSYDANNRRVAEVSEQGQIKFLASYTKRGQMKTPSGAPQEGSGNAKIQIRPKRGWMESFSPYSVEERWDLGSSSKAQPGVLQVQGTATYKHKFSADSVGVRMFYSIQSGQLQIRVAKTTVTLGVGSITYNGKSERIPTNGEVIVLTTPKLVTIWVEGHIVYENIQNVSEFNKESLSLQASGSVEIRNLIIMENVEIQVSYMNRDFKPLQEILLQDAGTILVRQLTYDSIGRKVAETVWAKLAIGIDSSSKVLQYHEEFIRNDRQQNNFLISGSIEGSVNNGNDMYQKYPYSQTEYYDNPLEIRSKSGHPGVKYSIKGEFKHEYKIESDLPFIKRYYPKEKGYRQEQEKKSNGRTQVVVYNRRNKKVAEYIQVSDYNNILTTYAFNEKCNQVQMLPPSYYEENKTNQGYNPVLTEIESPWASTTKYDSSGEYVVMKSTPDGGRVDFLYNDFKQLTYQMHFDERNKVDKIVYFLYNAAGKVCEAGKLKATSEVESAVRKNAKAYQQIPNREYAMYFDYGENDPNPAVRDRMQRIVKRNNEVHFDEALFYDEDGNLISKSYISPVKNESLSLEYLQENDKIGGIRYPFLVDGEQLVLKFDHNLRGEVTKVSRVRETGEEAAIVDLDHDAQGKVTRIGFKYGGYSFDQNYVYKAPGYLSMIQNEFLNETMYYTSKGYGTEPTGDGSILRTEFQAGWHNRCDQNLIPVTARTFESNRMSLDLAEICFDALNKLGYFDELGRPLKTYYPDLEVNMPAICSTGFNRLHLSSMLFKKGFPEHYGHAYDYGTHGELIAAKSFVGQEKDKLEPSLKEKYVVDDLSKTISELSREKLSALWKQLVDSKLIDKVEGIKAFYTDSNKSSLSMSLINKISHILYTNGLVGSSNPQCENLLKGDSGRNKQICENLLKTARDPPMHSKLRAVLAQNSNIKSKLINRLWKILASVIGNSPGDVESYSIDPNGNHRVFYTGFNRYELSYKTRKNQIATIKHGKDVHQIQHDSEGNVVKALHKNIEKIEYDPLTQRVSRIEMTNKHRIIEIGFDYRGERTLKRVRNQANQIISETYYVRDNKGNTLVEYKLEYPNPDQKTKPITTVTAYVHGPLGLLGFFRNNKFYNTLLDHEGSTRLVLLNGEVVAAYDYFPYGQLMRIYGSNPEAHIAYRYTGQEYDEETGLYNYHARLYDPDIGRFFQMDPMEQYASPYKYAGNSPVSQIDPDGQIAITLIVMAIGALVGAYIGASSANNSWNPAKWAWDDKKTWIGIFAGAAMGAMAVYGGAATFSYFAGMFGSSLAAALATGAISVAGAFLGAAAAANEWNPAKWDWSSPAVWNGLLNGISIALSFPSGFVGIKRTFFSFAFRTSKIIYGVAMSSGFLLLTYVGAAMANNFNFRLDTWDWKSPRTWFGMVEGVSTLFLGTASAVKHGAAKTHFIVQPNKVKLCWYRINIPAKSFTVKQIGNEFVLTWYKYGNRMGIQIVKSEASLMKHLRPVYGATEAFFISHAQRAKSVLAMGMFGGFHVHNFQTYFAHEPSNTTETASEKPATRRKRFIWTNATSATSSSASFAGWLNGFIHTVTNYFNFEEPTLENRQTKSIQHYAMPTITNIPGKSFEKLCYSPADDNTRLICPQRESFVNVFSKLPAFEENSFGRDTFSNCMPLSWQQHPSVVCDGHETTFIYTPQQDLRVFELVDGWLLLARIAPAAIKNLMAGFRHLKNCVFSKESNSVQINDQEYQKRELELDLKNLKNLIQSLGATSNIRWAEPIFEDLELDIEEFSRKKHPKKSELSLLQERMDALQEELEEEMTPIRIDPCIFQQVGLSQLGRLPVSLGEPMQSMSFLLAGSSNDVKLLG</sequence>
<evidence type="ECO:0000259" key="4">
    <source>
        <dbReference type="Pfam" id="PF15651"/>
    </source>
</evidence>
<feature type="domain" description="Tox-SGS" evidence="4">
    <location>
        <begin position="3172"/>
        <end position="3255"/>
    </location>
</feature>
<evidence type="ECO:0000256" key="1">
    <source>
        <dbReference type="SAM" id="Coils"/>
    </source>
</evidence>
<name>A0A6E8P844_AEDAE</name>
<evidence type="ECO:0000313" key="6">
    <source>
        <dbReference type="Proteomes" id="UP000008820"/>
    </source>
</evidence>
<dbReference type="Proteomes" id="UP000008820">
    <property type="component" value="Chromosome 3"/>
</dbReference>
<feature type="region of interest" description="Disordered" evidence="2">
    <location>
        <begin position="1592"/>
        <end position="1611"/>
    </location>
</feature>
<dbReference type="InterPro" id="IPR028901">
    <property type="entry name" value="Tox-SGS_dom"/>
</dbReference>
<keyword evidence="6" id="KW-1185">Reference proteome</keyword>
<feature type="transmembrane region" description="Helical" evidence="3">
    <location>
        <begin position="2844"/>
        <end position="2865"/>
    </location>
</feature>
<feature type="transmembrane region" description="Helical" evidence="3">
    <location>
        <begin position="2812"/>
        <end position="2837"/>
    </location>
</feature>
<dbReference type="InParanoid" id="A0A6E8P844"/>
<organism evidence="5 6">
    <name type="scientific">Aedes aegypti</name>
    <name type="common">Yellowfever mosquito</name>
    <name type="synonym">Culex aegypti</name>
    <dbReference type="NCBI Taxonomy" id="7159"/>
    <lineage>
        <taxon>Eukaryota</taxon>
        <taxon>Metazoa</taxon>
        <taxon>Ecdysozoa</taxon>
        <taxon>Arthropoda</taxon>
        <taxon>Hexapoda</taxon>
        <taxon>Insecta</taxon>
        <taxon>Pterygota</taxon>
        <taxon>Neoptera</taxon>
        <taxon>Endopterygota</taxon>
        <taxon>Diptera</taxon>
        <taxon>Nematocera</taxon>
        <taxon>Culicoidea</taxon>
        <taxon>Culicidae</taxon>
        <taxon>Culicinae</taxon>
        <taxon>Aedini</taxon>
        <taxon>Aedes</taxon>
        <taxon>Stegomyia</taxon>
    </lineage>
</organism>
<keyword evidence="3" id="KW-0812">Transmembrane</keyword>
<keyword evidence="3" id="KW-0472">Membrane</keyword>
<accession>A0A6E8P844</accession>
<dbReference type="InterPro" id="IPR022385">
    <property type="entry name" value="Rhs_assc_core"/>
</dbReference>
<reference evidence="5 6" key="1">
    <citation type="submission" date="2017-06" db="EMBL/GenBank/DDBJ databases">
        <title>Aedes aegypti genome working group (AGWG) sequencing and assembly.</title>
        <authorList>
            <consortium name="Aedes aegypti Genome Working Group (AGWG)"/>
            <person name="Matthews B.J."/>
        </authorList>
    </citation>
    <scope>NUCLEOTIDE SEQUENCE [LARGE SCALE GENOMIC DNA]</scope>
    <source>
        <strain evidence="5 6">LVP_AGWG</strain>
    </source>
</reference>
<evidence type="ECO:0000256" key="3">
    <source>
        <dbReference type="SAM" id="Phobius"/>
    </source>
</evidence>
<keyword evidence="3" id="KW-1133">Transmembrane helix</keyword>
<protein>
    <recommendedName>
        <fullName evidence="4">Tox-SGS domain-containing protein</fullName>
    </recommendedName>
</protein>
<feature type="compositionally biased region" description="Basic and acidic residues" evidence="2">
    <location>
        <begin position="1351"/>
        <end position="1361"/>
    </location>
</feature>
<dbReference type="Gene3D" id="2.180.10.10">
    <property type="entry name" value="RHS repeat-associated core"/>
    <property type="match status" value="2"/>
</dbReference>
<feature type="transmembrane region" description="Helical" evidence="3">
    <location>
        <begin position="2916"/>
        <end position="2934"/>
    </location>
</feature>
<dbReference type="EnsemblMetazoa" id="AAEL029057-RA">
    <property type="protein sequence ID" value="AAEL029057-PA"/>
    <property type="gene ID" value="AAEL029057"/>
</dbReference>
<feature type="region of interest" description="Disordered" evidence="2">
    <location>
        <begin position="1351"/>
        <end position="1371"/>
    </location>
</feature>
<evidence type="ECO:0000256" key="2">
    <source>
        <dbReference type="SAM" id="MobiDB-lite"/>
    </source>
</evidence>
<reference evidence="5" key="2">
    <citation type="submission" date="2020-05" db="UniProtKB">
        <authorList>
            <consortium name="EnsemblMetazoa"/>
        </authorList>
    </citation>
    <scope>IDENTIFICATION</scope>
    <source>
        <strain evidence="5">LVP_AGWG</strain>
    </source>
</reference>
<feature type="transmembrane region" description="Helical" evidence="3">
    <location>
        <begin position="2885"/>
        <end position="2904"/>
    </location>
</feature>
<evidence type="ECO:0000313" key="5">
    <source>
        <dbReference type="EnsemblMetazoa" id="AAEL029057-PA"/>
    </source>
</evidence>
<keyword evidence="1" id="KW-0175">Coiled coil</keyword>